<evidence type="ECO:0000256" key="1">
    <source>
        <dbReference type="ARBA" id="ARBA00011076"/>
    </source>
</evidence>
<sequence>MEEKYTQILERIYSEISPLITRGKVADYIPELGKVDPNQFGMSVCTNSGHEYIIGNSQKSFSIQSISKVFTLVLAYSKLDRKLWERVGREPSGTRFDSLVLLENEEGIPRNPFINAGAIVVVDILLDLYEDPINEVLKFVRELSGNEDIFINEKVRDSELECANRNYALTYFMKSFGNIRNDVSTVIEAYTSICSIEMSCVDLARSFRLFSSNGENPWNGKRILTKSQNKRMNAIMMTCGLYNSVGDFAYRVGIPAKSGVGGGIVGVIPNEMSISTWSPCLDKTGNSLAGIKALELFTTYSEQSIY</sequence>
<evidence type="ECO:0000256" key="3">
    <source>
        <dbReference type="ARBA" id="ARBA00012918"/>
    </source>
</evidence>
<dbReference type="EC" id="3.5.1.2" evidence="3 6"/>
<evidence type="ECO:0000256" key="2">
    <source>
        <dbReference type="ARBA" id="ARBA00011881"/>
    </source>
</evidence>
<keyword evidence="6" id="KW-0007">Acetylation</keyword>
<feature type="binding site" evidence="6">
    <location>
        <position position="190"/>
    </location>
    <ligand>
        <name>substrate</name>
    </ligand>
</feature>
<evidence type="ECO:0000313" key="8">
    <source>
        <dbReference type="Proteomes" id="UP000443582"/>
    </source>
</evidence>
<dbReference type="HAMAP" id="MF_00313">
    <property type="entry name" value="Glutaminase"/>
    <property type="match status" value="1"/>
</dbReference>
<reference evidence="8" key="1">
    <citation type="journal article" date="2019" name="Int. J. Syst. Evol. Microbiol.">
        <title>Halobacteriovorax valvorus sp. nov., a novel prokaryotic predator isolated from coastal seawater of China.</title>
        <authorList>
            <person name="Chen M.-X."/>
        </authorList>
    </citation>
    <scope>NUCLEOTIDE SEQUENCE [LARGE SCALE GENOMIC DNA]</scope>
    <source>
        <strain evidence="8">BL9</strain>
    </source>
</reference>
<dbReference type="EMBL" id="QDKL01000001">
    <property type="protein sequence ID" value="RZF22297.1"/>
    <property type="molecule type" value="Genomic_DNA"/>
</dbReference>
<accession>A0ABY0IM27</accession>
<keyword evidence="4 6" id="KW-0378">Hydrolase</keyword>
<protein>
    <recommendedName>
        <fullName evidence="3 6">Glutaminase</fullName>
        <ecNumber evidence="3 6">3.5.1.2</ecNumber>
    </recommendedName>
</protein>
<dbReference type="Gene3D" id="3.40.710.10">
    <property type="entry name" value="DD-peptidase/beta-lactamase superfamily"/>
    <property type="match status" value="1"/>
</dbReference>
<dbReference type="Pfam" id="PF04960">
    <property type="entry name" value="Glutaminase"/>
    <property type="match status" value="1"/>
</dbReference>
<dbReference type="InterPro" id="IPR015868">
    <property type="entry name" value="Glutaminase"/>
</dbReference>
<dbReference type="InterPro" id="IPR012338">
    <property type="entry name" value="Beta-lactam/transpept-like"/>
</dbReference>
<feature type="binding site" evidence="6">
    <location>
        <position position="65"/>
    </location>
    <ligand>
        <name>substrate</name>
    </ligand>
</feature>
<dbReference type="NCBIfam" id="NF002132">
    <property type="entry name" value="PRK00971.1-1"/>
    <property type="match status" value="1"/>
</dbReference>
<name>A0ABY0IM27_9BACT</name>
<dbReference type="GO" id="GO:0004359">
    <property type="term" value="F:glutaminase activity"/>
    <property type="evidence" value="ECO:0007669"/>
    <property type="project" value="UniProtKB-EC"/>
</dbReference>
<evidence type="ECO:0000256" key="4">
    <source>
        <dbReference type="ARBA" id="ARBA00022801"/>
    </source>
</evidence>
<evidence type="ECO:0000313" key="7">
    <source>
        <dbReference type="EMBL" id="RZF22297.1"/>
    </source>
</evidence>
<feature type="binding site" evidence="6">
    <location>
        <position position="159"/>
    </location>
    <ligand>
        <name>substrate</name>
    </ligand>
</feature>
<comment type="caution">
    <text evidence="7">The sequence shown here is derived from an EMBL/GenBank/DDBJ whole genome shotgun (WGS) entry which is preliminary data.</text>
</comment>
<feature type="binding site" evidence="6">
    <location>
        <position position="260"/>
    </location>
    <ligand>
        <name>substrate</name>
    </ligand>
</feature>
<keyword evidence="8" id="KW-1185">Reference proteome</keyword>
<dbReference type="NCBIfam" id="TIGR03814">
    <property type="entry name" value="Gln_ase"/>
    <property type="match status" value="1"/>
</dbReference>
<comment type="subunit">
    <text evidence="2 6">Homotetramer.</text>
</comment>
<comment type="catalytic activity">
    <reaction evidence="5 6">
        <text>L-glutamine + H2O = L-glutamate + NH4(+)</text>
        <dbReference type="Rhea" id="RHEA:15889"/>
        <dbReference type="ChEBI" id="CHEBI:15377"/>
        <dbReference type="ChEBI" id="CHEBI:28938"/>
        <dbReference type="ChEBI" id="CHEBI:29985"/>
        <dbReference type="ChEBI" id="CHEBI:58359"/>
        <dbReference type="EC" id="3.5.1.2"/>
    </reaction>
</comment>
<organism evidence="7 8">
    <name type="scientific">Halobacteriovorax vibrionivorans</name>
    <dbReference type="NCBI Taxonomy" id="2152716"/>
    <lineage>
        <taxon>Bacteria</taxon>
        <taxon>Pseudomonadati</taxon>
        <taxon>Bdellovibrionota</taxon>
        <taxon>Bacteriovoracia</taxon>
        <taxon>Bacteriovoracales</taxon>
        <taxon>Halobacteriovoraceae</taxon>
        <taxon>Halobacteriovorax</taxon>
    </lineage>
</organism>
<gene>
    <name evidence="6" type="primary">glsA</name>
    <name evidence="7" type="ORF">DAY19_00590</name>
</gene>
<feature type="binding site" evidence="6">
    <location>
        <position position="166"/>
    </location>
    <ligand>
        <name>substrate</name>
    </ligand>
</feature>
<proteinExistence type="inferred from homology"/>
<feature type="binding site" evidence="6">
    <location>
        <position position="242"/>
    </location>
    <ligand>
        <name>substrate</name>
    </ligand>
</feature>
<dbReference type="Proteomes" id="UP000443582">
    <property type="component" value="Unassembled WGS sequence"/>
</dbReference>
<dbReference type="PANTHER" id="PTHR12544:SF29">
    <property type="entry name" value="GLUTAMINASE"/>
    <property type="match status" value="1"/>
</dbReference>
<dbReference type="SUPFAM" id="SSF56601">
    <property type="entry name" value="beta-lactamase/transpeptidase-like"/>
    <property type="match status" value="1"/>
</dbReference>
<comment type="similarity">
    <text evidence="1 6">Belongs to the glutaminase family.</text>
</comment>
<dbReference type="RefSeq" id="WP_114705242.1">
    <property type="nucleotide sequence ID" value="NZ_QDKL01000001.1"/>
</dbReference>
<dbReference type="NCBIfam" id="NF002133">
    <property type="entry name" value="PRK00971.1-2"/>
    <property type="match status" value="1"/>
</dbReference>
<evidence type="ECO:0000256" key="5">
    <source>
        <dbReference type="ARBA" id="ARBA00049534"/>
    </source>
</evidence>
<feature type="binding site" evidence="6">
    <location>
        <position position="115"/>
    </location>
    <ligand>
        <name>substrate</name>
    </ligand>
</feature>
<dbReference type="PANTHER" id="PTHR12544">
    <property type="entry name" value="GLUTAMINASE"/>
    <property type="match status" value="1"/>
</dbReference>
<evidence type="ECO:0000256" key="6">
    <source>
        <dbReference type="HAMAP-Rule" id="MF_00313"/>
    </source>
</evidence>